<reference evidence="1 2" key="1">
    <citation type="submission" date="2020-11" db="EMBL/GenBank/DDBJ databases">
        <title>Enhanced detection system for hospital associated transmission using whole genome sequencing surveillance.</title>
        <authorList>
            <person name="Harrison L.H."/>
            <person name="Van Tyne D."/>
            <person name="Marsh J.W."/>
            <person name="Griffith M.P."/>
            <person name="Snyder D.J."/>
            <person name="Cooper V.S."/>
            <person name="Mustapha M."/>
        </authorList>
    </citation>
    <scope>NUCLEOTIDE SEQUENCE [LARGE SCALE GENOMIC DNA]</scope>
    <source>
        <strain evidence="1 2">PSA00705</strain>
    </source>
</reference>
<evidence type="ECO:0000313" key="2">
    <source>
        <dbReference type="Proteomes" id="UP000608450"/>
    </source>
</evidence>
<evidence type="ECO:0000313" key="1">
    <source>
        <dbReference type="EMBL" id="MBG6291574.1"/>
    </source>
</evidence>
<gene>
    <name evidence="1" type="ORF">I5I61_29310</name>
</gene>
<sequence length="75" mass="8642">MGHTEAYQFVDPREGEYGLCYSKPTLEEAQQLAAEKGYSGKIHQVITAFPPKPSRREYVDGCEWQDIDEYPEIPF</sequence>
<protein>
    <recommendedName>
        <fullName evidence="3">DUF2188 domain-containing protein</fullName>
    </recommendedName>
</protein>
<name>A0ABS0KU66_PSENT</name>
<accession>A0ABS0KU66</accession>
<comment type="caution">
    <text evidence="1">The sequence shown here is derived from an EMBL/GenBank/DDBJ whole genome shotgun (WGS) entry which is preliminary data.</text>
</comment>
<dbReference type="EMBL" id="JADTFC010000124">
    <property type="protein sequence ID" value="MBG6291574.1"/>
    <property type="molecule type" value="Genomic_DNA"/>
</dbReference>
<proteinExistence type="predicted"/>
<dbReference type="Proteomes" id="UP000608450">
    <property type="component" value="Unassembled WGS sequence"/>
</dbReference>
<organism evidence="1 2">
    <name type="scientific">Pseudomonas nitroreducens</name>
    <dbReference type="NCBI Taxonomy" id="46680"/>
    <lineage>
        <taxon>Bacteria</taxon>
        <taxon>Pseudomonadati</taxon>
        <taxon>Pseudomonadota</taxon>
        <taxon>Gammaproteobacteria</taxon>
        <taxon>Pseudomonadales</taxon>
        <taxon>Pseudomonadaceae</taxon>
        <taxon>Pseudomonas</taxon>
    </lineage>
</organism>
<keyword evidence="2" id="KW-1185">Reference proteome</keyword>
<dbReference type="RefSeq" id="WP_139233735.1">
    <property type="nucleotide sequence ID" value="NZ_JADTFC010000124.1"/>
</dbReference>
<evidence type="ECO:0008006" key="3">
    <source>
        <dbReference type="Google" id="ProtNLM"/>
    </source>
</evidence>